<dbReference type="AlphaFoldDB" id="M2MMT8"/>
<dbReference type="HOGENOM" id="CLU_109259_2_1_1"/>
<proteinExistence type="predicted"/>
<feature type="domain" description="Lipocalin-like" evidence="1">
    <location>
        <begin position="12"/>
        <end position="155"/>
    </location>
</feature>
<sequence length="165" mass="18422">MATGSIRDQLLGAWELAEYCAFPVDNPDAKIYPMGKDAQGIIMYTHNGYMSAQLHIPGQPPFKSDDLNGGTTEELAEAGKNYFAYTGPFYLDESSKEPLLLHQMANSSFPNWQGNVQRRVMKITEEAGVKYLTLGPEAPHVVMGEQRMTRLVWRRLPDNGASRPT</sequence>
<dbReference type="KEGG" id="bcom:BAUCODRAFT_410289"/>
<name>M2MMT8_BAUPA</name>
<dbReference type="eggNOG" id="ENOG502SURJ">
    <property type="taxonomic scope" value="Eukaryota"/>
</dbReference>
<reference evidence="2 3" key="1">
    <citation type="journal article" date="2012" name="PLoS Pathog.">
        <title>Diverse lifestyles and strategies of plant pathogenesis encoded in the genomes of eighteen Dothideomycetes fungi.</title>
        <authorList>
            <person name="Ohm R.A."/>
            <person name="Feau N."/>
            <person name="Henrissat B."/>
            <person name="Schoch C.L."/>
            <person name="Horwitz B.A."/>
            <person name="Barry K.W."/>
            <person name="Condon B.J."/>
            <person name="Copeland A.C."/>
            <person name="Dhillon B."/>
            <person name="Glaser F."/>
            <person name="Hesse C.N."/>
            <person name="Kosti I."/>
            <person name="LaButti K."/>
            <person name="Lindquist E.A."/>
            <person name="Lucas S."/>
            <person name="Salamov A.A."/>
            <person name="Bradshaw R.E."/>
            <person name="Ciuffetti L."/>
            <person name="Hamelin R.C."/>
            <person name="Kema G.H.J."/>
            <person name="Lawrence C."/>
            <person name="Scott J.A."/>
            <person name="Spatafora J.W."/>
            <person name="Turgeon B.G."/>
            <person name="de Wit P.J.G.M."/>
            <person name="Zhong S."/>
            <person name="Goodwin S.B."/>
            <person name="Grigoriev I.V."/>
        </authorList>
    </citation>
    <scope>NUCLEOTIDE SEQUENCE [LARGE SCALE GENOMIC DNA]</scope>
    <source>
        <strain evidence="2 3">UAMH 10762</strain>
    </source>
</reference>
<organism evidence="2 3">
    <name type="scientific">Baudoinia panamericana (strain UAMH 10762)</name>
    <name type="common">Angels' share fungus</name>
    <name type="synonym">Baudoinia compniacensis (strain UAMH 10762)</name>
    <dbReference type="NCBI Taxonomy" id="717646"/>
    <lineage>
        <taxon>Eukaryota</taxon>
        <taxon>Fungi</taxon>
        <taxon>Dikarya</taxon>
        <taxon>Ascomycota</taxon>
        <taxon>Pezizomycotina</taxon>
        <taxon>Dothideomycetes</taxon>
        <taxon>Dothideomycetidae</taxon>
        <taxon>Mycosphaerellales</taxon>
        <taxon>Teratosphaeriaceae</taxon>
        <taxon>Baudoinia</taxon>
    </lineage>
</organism>
<evidence type="ECO:0000313" key="2">
    <source>
        <dbReference type="EMBL" id="EMC97991.1"/>
    </source>
</evidence>
<dbReference type="OrthoDB" id="3904217at2759"/>
<dbReference type="InterPro" id="IPR024311">
    <property type="entry name" value="Lipocalin-like"/>
</dbReference>
<dbReference type="EMBL" id="KB445553">
    <property type="protein sequence ID" value="EMC97991.1"/>
    <property type="molecule type" value="Genomic_DNA"/>
</dbReference>
<accession>M2MMT8</accession>
<dbReference type="Proteomes" id="UP000011761">
    <property type="component" value="Unassembled WGS sequence"/>
</dbReference>
<dbReference type="OMA" id="AWTHDSY"/>
<keyword evidence="3" id="KW-1185">Reference proteome</keyword>
<protein>
    <recommendedName>
        <fullName evidence="1">Lipocalin-like domain-containing protein</fullName>
    </recommendedName>
</protein>
<dbReference type="RefSeq" id="XP_007674836.1">
    <property type="nucleotide sequence ID" value="XM_007676646.1"/>
</dbReference>
<evidence type="ECO:0000259" key="1">
    <source>
        <dbReference type="Pfam" id="PF13924"/>
    </source>
</evidence>
<dbReference type="Pfam" id="PF13924">
    <property type="entry name" value="Lipocalin_5"/>
    <property type="match status" value="1"/>
</dbReference>
<dbReference type="GeneID" id="19114054"/>
<gene>
    <name evidence="2" type="ORF">BAUCODRAFT_410289</name>
</gene>
<evidence type="ECO:0000313" key="3">
    <source>
        <dbReference type="Proteomes" id="UP000011761"/>
    </source>
</evidence>